<proteinExistence type="predicted"/>
<comment type="caution">
    <text evidence="1">The sequence shown here is derived from an EMBL/GenBank/DDBJ whole genome shotgun (WGS) entry which is preliminary data.</text>
</comment>
<reference evidence="1 2" key="1">
    <citation type="submission" date="2017-08" db="EMBL/GenBank/DDBJ databases">
        <title>Draft genome sequence of filamentous cyanobacterium Calothrix elsteri CCALA 953.</title>
        <authorList>
            <person name="Gagunashvili A.N."/>
            <person name="Elster J."/>
            <person name="Andresson O.S."/>
        </authorList>
    </citation>
    <scope>NUCLEOTIDE SEQUENCE [LARGE SCALE GENOMIC DNA]</scope>
    <source>
        <strain evidence="1 2">CCALA 953</strain>
    </source>
</reference>
<evidence type="ECO:0000313" key="2">
    <source>
        <dbReference type="Proteomes" id="UP000218238"/>
    </source>
</evidence>
<keyword evidence="2" id="KW-1185">Reference proteome</keyword>
<dbReference type="RefSeq" id="WP_095721902.1">
    <property type="nucleotide sequence ID" value="NZ_NTFS01000108.1"/>
</dbReference>
<accession>A0A2A2TJC1</accession>
<protein>
    <submittedName>
        <fullName evidence="1">Uncharacterized protein</fullName>
    </submittedName>
</protein>
<sequence>MQPLLQPLRIPAGWLVQYNNGLYEIDPNPELVPEADGWWIFKEDMLTLWHERHNRLLDVGWYPEGNLEEGHYGLVMYEGDFTGELLYEFKTRDRTVLVAEIERLLWEVSCT</sequence>
<dbReference type="OrthoDB" id="3532550at2"/>
<evidence type="ECO:0000313" key="1">
    <source>
        <dbReference type="EMBL" id="PAX54876.1"/>
    </source>
</evidence>
<name>A0A2A2TJC1_9CYAN</name>
<organism evidence="1 2">
    <name type="scientific">Brunnivagina elsteri CCALA 953</name>
    <dbReference type="NCBI Taxonomy" id="987040"/>
    <lineage>
        <taxon>Bacteria</taxon>
        <taxon>Bacillati</taxon>
        <taxon>Cyanobacteriota</taxon>
        <taxon>Cyanophyceae</taxon>
        <taxon>Nostocales</taxon>
        <taxon>Calotrichaceae</taxon>
        <taxon>Brunnivagina</taxon>
    </lineage>
</organism>
<dbReference type="Proteomes" id="UP000218238">
    <property type="component" value="Unassembled WGS sequence"/>
</dbReference>
<dbReference type="EMBL" id="NTFS01000108">
    <property type="protein sequence ID" value="PAX54876.1"/>
    <property type="molecule type" value="Genomic_DNA"/>
</dbReference>
<dbReference type="AlphaFoldDB" id="A0A2A2TJC1"/>
<gene>
    <name evidence="1" type="ORF">CK510_11860</name>
</gene>